<dbReference type="InterPro" id="IPR020807">
    <property type="entry name" value="PKS_DH"/>
</dbReference>
<dbReference type="GeneID" id="19144189"/>
<dbReference type="InterPro" id="IPR013154">
    <property type="entry name" value="ADH-like_N"/>
</dbReference>
<dbReference type="SMART" id="SM00822">
    <property type="entry name" value="PKS_KR"/>
    <property type="match status" value="1"/>
</dbReference>
<evidence type="ECO:0000256" key="7">
    <source>
        <dbReference type="PROSITE-ProRule" id="PRU01363"/>
    </source>
</evidence>
<dbReference type="FunFam" id="3.40.50.720:FF:000209">
    <property type="entry name" value="Polyketide synthase Pks12"/>
    <property type="match status" value="1"/>
</dbReference>
<dbReference type="InterPro" id="IPR029063">
    <property type="entry name" value="SAM-dependent_MTases_sf"/>
</dbReference>
<dbReference type="SUPFAM" id="SSF53335">
    <property type="entry name" value="S-adenosyl-L-methionine-dependent methyltransferases"/>
    <property type="match status" value="1"/>
</dbReference>
<feature type="domain" description="Ketosynthase family 3 (KS3)" evidence="9">
    <location>
        <begin position="5"/>
        <end position="427"/>
    </location>
</feature>
<dbReference type="InterPro" id="IPR016035">
    <property type="entry name" value="Acyl_Trfase/lysoPLipase"/>
</dbReference>
<dbReference type="SMART" id="SM00827">
    <property type="entry name" value="PKS_AT"/>
    <property type="match status" value="1"/>
</dbReference>
<evidence type="ECO:0000256" key="4">
    <source>
        <dbReference type="ARBA" id="ARBA00022857"/>
    </source>
</evidence>
<dbReference type="GO" id="GO:1901336">
    <property type="term" value="P:lactone biosynthetic process"/>
    <property type="evidence" value="ECO:0007669"/>
    <property type="project" value="UniProtKB-ARBA"/>
</dbReference>
<evidence type="ECO:0000256" key="2">
    <source>
        <dbReference type="ARBA" id="ARBA00022553"/>
    </source>
</evidence>
<feature type="region of interest" description="N-terminal hotdog fold" evidence="7">
    <location>
        <begin position="910"/>
        <end position="1044"/>
    </location>
</feature>
<dbReference type="InterPro" id="IPR049551">
    <property type="entry name" value="PKS_DH_C"/>
</dbReference>
<evidence type="ECO:0000259" key="9">
    <source>
        <dbReference type="PROSITE" id="PS52004"/>
    </source>
</evidence>
<feature type="active site" description="Proton donor; for dehydratase activity" evidence="7">
    <location>
        <position position="1117"/>
    </location>
</feature>
<dbReference type="SUPFAM" id="SSF51735">
    <property type="entry name" value="NAD(P)-binding Rossmann-fold domains"/>
    <property type="match status" value="2"/>
</dbReference>
<dbReference type="InterPro" id="IPR057326">
    <property type="entry name" value="KR_dom"/>
</dbReference>
<dbReference type="InterPro" id="IPR050091">
    <property type="entry name" value="PKS_NRPS_Biosynth_Enz"/>
</dbReference>
<evidence type="ECO:0000313" key="12">
    <source>
        <dbReference type="Proteomes" id="UP000053841"/>
    </source>
</evidence>
<dbReference type="PROSITE" id="PS52019">
    <property type="entry name" value="PKS_MFAS_DH"/>
    <property type="match status" value="1"/>
</dbReference>
<dbReference type="InterPro" id="IPR014043">
    <property type="entry name" value="Acyl_transferase_dom"/>
</dbReference>
<dbReference type="eggNOG" id="KOG1202">
    <property type="taxonomic scope" value="Eukaryota"/>
</dbReference>
<feature type="region of interest" description="C-terminal hotdog fold" evidence="7">
    <location>
        <begin position="1055"/>
        <end position="1201"/>
    </location>
</feature>
<dbReference type="Gene3D" id="3.40.50.720">
    <property type="entry name" value="NAD(P)-binding Rossmann-like Domain"/>
    <property type="match status" value="2"/>
</dbReference>
<dbReference type="Proteomes" id="UP000053841">
    <property type="component" value="Unassembled WGS sequence"/>
</dbReference>
<dbReference type="Pfam" id="PF02801">
    <property type="entry name" value="Ketoacyl-synt_C"/>
    <property type="match status" value="1"/>
</dbReference>
<dbReference type="InterPro" id="IPR016036">
    <property type="entry name" value="Malonyl_transacylase_ACP-bd"/>
</dbReference>
<dbReference type="InterPro" id="IPR014031">
    <property type="entry name" value="Ketoacyl_synth_C"/>
</dbReference>
<keyword evidence="6" id="KW-0012">Acyltransferase</keyword>
<dbReference type="GO" id="GO:0016491">
    <property type="term" value="F:oxidoreductase activity"/>
    <property type="evidence" value="ECO:0007669"/>
    <property type="project" value="InterPro"/>
</dbReference>
<dbReference type="PANTHER" id="PTHR43775:SF28">
    <property type="entry name" value="SYNTHASE, PUTATIVE-RELATED"/>
    <property type="match status" value="1"/>
</dbReference>
<dbReference type="Pfam" id="PF00698">
    <property type="entry name" value="Acyl_transf_1"/>
    <property type="match status" value="1"/>
</dbReference>
<dbReference type="SMART" id="SM00826">
    <property type="entry name" value="PKS_DH"/>
    <property type="match status" value="1"/>
</dbReference>
<dbReference type="Pfam" id="PF21089">
    <property type="entry name" value="PKS_DH_N"/>
    <property type="match status" value="1"/>
</dbReference>
<dbReference type="InterPro" id="IPR042104">
    <property type="entry name" value="PKS_dehydratase_sf"/>
</dbReference>
<dbReference type="SUPFAM" id="SSF53901">
    <property type="entry name" value="Thiolase-like"/>
    <property type="match status" value="1"/>
</dbReference>
<organism evidence="11 12">
    <name type="scientific">Cochliobolus carbonum (strain 26-R-13)</name>
    <name type="common">Maize leaf spot fungus</name>
    <name type="synonym">Bipolaris zeicola</name>
    <dbReference type="NCBI Taxonomy" id="930089"/>
    <lineage>
        <taxon>Eukaryota</taxon>
        <taxon>Fungi</taxon>
        <taxon>Dikarya</taxon>
        <taxon>Ascomycota</taxon>
        <taxon>Pezizomycotina</taxon>
        <taxon>Dothideomycetes</taxon>
        <taxon>Pleosporomycetidae</taxon>
        <taxon>Pleosporales</taxon>
        <taxon>Pleosporineae</taxon>
        <taxon>Pleosporaceae</taxon>
        <taxon>Bipolaris</taxon>
    </lineage>
</organism>
<dbReference type="GO" id="GO:0004312">
    <property type="term" value="F:fatty acid synthase activity"/>
    <property type="evidence" value="ECO:0007669"/>
    <property type="project" value="TreeGrafter"/>
</dbReference>
<evidence type="ECO:0000256" key="5">
    <source>
        <dbReference type="ARBA" id="ARBA00023268"/>
    </source>
</evidence>
<dbReference type="InterPro" id="IPR016039">
    <property type="entry name" value="Thiolase-like"/>
</dbReference>
<dbReference type="InterPro" id="IPR011032">
    <property type="entry name" value="GroES-like_sf"/>
</dbReference>
<dbReference type="InterPro" id="IPR032821">
    <property type="entry name" value="PKS_assoc"/>
</dbReference>
<dbReference type="STRING" id="930089.W6Y9I9"/>
<dbReference type="Gene3D" id="3.40.366.10">
    <property type="entry name" value="Malonyl-Coenzyme A Acyl Carrier Protein, domain 2"/>
    <property type="match status" value="1"/>
</dbReference>
<dbReference type="GO" id="GO:0031177">
    <property type="term" value="F:phosphopantetheine binding"/>
    <property type="evidence" value="ECO:0007669"/>
    <property type="project" value="InterPro"/>
</dbReference>
<dbReference type="Gene3D" id="3.30.70.3290">
    <property type="match status" value="1"/>
</dbReference>
<dbReference type="InterPro" id="IPR009081">
    <property type="entry name" value="PP-bd_ACP"/>
</dbReference>
<dbReference type="InterPro" id="IPR001227">
    <property type="entry name" value="Ac_transferase_dom_sf"/>
</dbReference>
<feature type="active site" description="Proton acceptor; for dehydratase activity" evidence="7">
    <location>
        <position position="942"/>
    </location>
</feature>
<evidence type="ECO:0000259" key="8">
    <source>
        <dbReference type="PROSITE" id="PS50075"/>
    </source>
</evidence>
<evidence type="ECO:0000256" key="3">
    <source>
        <dbReference type="ARBA" id="ARBA00022679"/>
    </source>
</evidence>
<dbReference type="Gene3D" id="3.40.50.150">
    <property type="entry name" value="Vaccinia Virus protein VP39"/>
    <property type="match status" value="1"/>
</dbReference>
<dbReference type="Gene3D" id="3.10.129.110">
    <property type="entry name" value="Polyketide synthase dehydratase"/>
    <property type="match status" value="1"/>
</dbReference>
<dbReference type="InterPro" id="IPR013968">
    <property type="entry name" value="PKS_KR"/>
</dbReference>
<dbReference type="CDD" id="cd02440">
    <property type="entry name" value="AdoMet_MTases"/>
    <property type="match status" value="1"/>
</dbReference>
<feature type="domain" description="PKS/mFAS DH" evidence="10">
    <location>
        <begin position="910"/>
        <end position="1201"/>
    </location>
</feature>
<reference evidence="11 12" key="1">
    <citation type="journal article" date="2013" name="PLoS Genet.">
        <title>Comparative genome structure, secondary metabolite, and effector coding capacity across Cochliobolus pathogens.</title>
        <authorList>
            <person name="Condon B.J."/>
            <person name="Leng Y."/>
            <person name="Wu D."/>
            <person name="Bushley K.E."/>
            <person name="Ohm R.A."/>
            <person name="Otillar R."/>
            <person name="Martin J."/>
            <person name="Schackwitz W."/>
            <person name="Grimwood J."/>
            <person name="MohdZainudin N."/>
            <person name="Xue C."/>
            <person name="Wang R."/>
            <person name="Manning V.A."/>
            <person name="Dhillon B."/>
            <person name="Tu Z.J."/>
            <person name="Steffenson B.J."/>
            <person name="Salamov A."/>
            <person name="Sun H."/>
            <person name="Lowry S."/>
            <person name="LaButti K."/>
            <person name="Han J."/>
            <person name="Copeland A."/>
            <person name="Lindquist E."/>
            <person name="Barry K."/>
            <person name="Schmutz J."/>
            <person name="Baker S.E."/>
            <person name="Ciuffetti L.M."/>
            <person name="Grigoriev I.V."/>
            <person name="Zhong S."/>
            <person name="Turgeon B.G."/>
        </authorList>
    </citation>
    <scope>NUCLEOTIDE SEQUENCE [LARGE SCALE GENOMIC DNA]</scope>
    <source>
        <strain evidence="11 12">26-R-13</strain>
    </source>
</reference>
<gene>
    <name evidence="11" type="ORF">COCCADRAFT_110874</name>
</gene>
<keyword evidence="4" id="KW-0521">NADP</keyword>
<dbReference type="Pfam" id="PF08242">
    <property type="entry name" value="Methyltransf_12"/>
    <property type="match status" value="1"/>
</dbReference>
<dbReference type="SMART" id="SM00823">
    <property type="entry name" value="PKS_PP"/>
    <property type="match status" value="1"/>
</dbReference>
<dbReference type="GO" id="GO:0006633">
    <property type="term" value="P:fatty acid biosynthetic process"/>
    <property type="evidence" value="ECO:0007669"/>
    <property type="project" value="TreeGrafter"/>
</dbReference>
<dbReference type="InterPro" id="IPR036291">
    <property type="entry name" value="NAD(P)-bd_dom_sf"/>
</dbReference>
<keyword evidence="12" id="KW-1185">Reference proteome</keyword>
<dbReference type="EMBL" id="KI964882">
    <property type="protein sequence ID" value="EUC27751.1"/>
    <property type="molecule type" value="Genomic_DNA"/>
</dbReference>
<dbReference type="SMART" id="SM00825">
    <property type="entry name" value="PKS_KS"/>
    <property type="match status" value="1"/>
</dbReference>
<dbReference type="GO" id="GO:0044550">
    <property type="term" value="P:secondary metabolite biosynthetic process"/>
    <property type="evidence" value="ECO:0007669"/>
    <property type="project" value="TreeGrafter"/>
</dbReference>
<dbReference type="Pfam" id="PF00109">
    <property type="entry name" value="ketoacyl-synt"/>
    <property type="match status" value="1"/>
</dbReference>
<dbReference type="InterPro" id="IPR020841">
    <property type="entry name" value="PKS_Beta-ketoAc_synthase_dom"/>
</dbReference>
<dbReference type="SUPFAM" id="SSF55048">
    <property type="entry name" value="Probable ACP-binding domain of malonyl-CoA ACP transacylase"/>
    <property type="match status" value="1"/>
</dbReference>
<protein>
    <submittedName>
        <fullName evidence="11">Uncharacterized protein</fullName>
    </submittedName>
</protein>
<dbReference type="PROSITE" id="PS50075">
    <property type="entry name" value="CARRIER"/>
    <property type="match status" value="1"/>
</dbReference>
<dbReference type="InterPro" id="IPR013217">
    <property type="entry name" value="Methyltransf_12"/>
</dbReference>
<dbReference type="SUPFAM" id="SSF50129">
    <property type="entry name" value="GroES-like"/>
    <property type="match status" value="1"/>
</dbReference>
<dbReference type="Pfam" id="PF08240">
    <property type="entry name" value="ADH_N"/>
    <property type="match status" value="1"/>
</dbReference>
<accession>W6Y9I9</accession>
<evidence type="ECO:0000256" key="1">
    <source>
        <dbReference type="ARBA" id="ARBA00022450"/>
    </source>
</evidence>
<keyword evidence="3" id="KW-0808">Transferase</keyword>
<dbReference type="Gene3D" id="3.40.47.10">
    <property type="match status" value="1"/>
</dbReference>
<dbReference type="OrthoDB" id="329835at2759"/>
<dbReference type="Gene3D" id="3.90.180.10">
    <property type="entry name" value="Medium-chain alcohol dehydrogenases, catalytic domain"/>
    <property type="match status" value="1"/>
</dbReference>
<dbReference type="RefSeq" id="XP_007717952.1">
    <property type="nucleotide sequence ID" value="XM_007719762.1"/>
</dbReference>
<evidence type="ECO:0000256" key="6">
    <source>
        <dbReference type="ARBA" id="ARBA00023315"/>
    </source>
</evidence>
<evidence type="ECO:0000313" key="11">
    <source>
        <dbReference type="EMBL" id="EUC27751.1"/>
    </source>
</evidence>
<dbReference type="Pfam" id="PF13602">
    <property type="entry name" value="ADH_zinc_N_2"/>
    <property type="match status" value="1"/>
</dbReference>
<dbReference type="SMART" id="SM00829">
    <property type="entry name" value="PKS_ER"/>
    <property type="match status" value="1"/>
</dbReference>
<dbReference type="InterPro" id="IPR049900">
    <property type="entry name" value="PKS_mFAS_DH"/>
</dbReference>
<dbReference type="CDD" id="cd00833">
    <property type="entry name" value="PKS"/>
    <property type="match status" value="1"/>
</dbReference>
<dbReference type="InterPro" id="IPR020843">
    <property type="entry name" value="ER"/>
</dbReference>
<dbReference type="SUPFAM" id="SSF52151">
    <property type="entry name" value="FabD/lysophospholipase-like"/>
    <property type="match status" value="1"/>
</dbReference>
<dbReference type="CDD" id="cd05195">
    <property type="entry name" value="enoyl_red"/>
    <property type="match status" value="1"/>
</dbReference>
<dbReference type="PROSITE" id="PS52004">
    <property type="entry name" value="KS3_2"/>
    <property type="match status" value="1"/>
</dbReference>
<proteinExistence type="predicted"/>
<sequence length="2488" mass="273142">MNKQLDPIAVCGMALRLPGGLKTPAQFWTFLTQKKDARARIPFERFDAEAFHSISGKSGYINSQYGYFLDESAEVGAIDNSLFRMSQQEAQRMDPQQKILLQLARECFESAGETDWHGKNFGTYIGSFGDDWAEMAMKDPLTKSPYKVTGYGDFMFANRISYEYDLKGPSMTIRTGCSASLIGLHEACVAVRSGDCSAALVGGCNLLWSPDMISDMAEQGVLSPNSSCRTFDAAADGYARGEAVNMIYIKPLSAAIKDGNPIRAIIRGSATNADGKTAGLSLPSSSSQEQMIRKAYQAAGILESEVTQTAFVECHGTSTPTGDPIETLAVGNVFGNSGVYIGSVKPNVGHSEGASGITSIIKAVLALEHRVIPPNIKFETPNPKIPFSEKDLRVPVDCIVWPEDKRERISVNSFGIGGANAHVILESAAGYALSRKNRSINTTRNGPSPVESGRLILMTANTPESLKTHVRDMHLYGLTNIESVGDISYTLACRRQHLTHRAFAVVQGMSVDSHPGISFTGACQSRLIMIFTGQGAQWPRMGIEMLWSNAAFASSIGAMDRELGTLPTPPCWSIQEELERCAASSQINEPAISQPLCTAIQVALVDALADLAIKPHSVLGHSSGEIAAAYAAGRISRRAAIIIAYYRGIASQTVLQSGAMAAIGLSWDEVAAYLPHGAVLACNNSPSSVTISGDEAAVQEAMNAIQTHNPGAFVRRLKVNTAYHSYHMLNIGGEYEGMMASVLEDEVSKFQGSFKSDFYSSVTGGLLPASERVDARYFRRNLESPVLFLQAVSSLIAHSKDASNSDSCLLELGPHRALSGPLQQILIQNSLNWPYASCLHREENSERTFLTALGRLWQHGVDLDLHRLTNPNNDAKVLTDMPLYPWHHDGVHMFHNRIAQAWRYPRFPHHELLGSLILENTESQPSFRNLLQLEHVPWLRDHNIHGDVVLPCAAYVTMAGEASRRLHTPDQGSEFLGFCVKNMVIGAAMILEENKPVEVITSMRRWRVTNDLESNGWDFTISSYSGIDWTKHCSGSVEAITSSPPSLSVTNDVFPRKTDAAKWYQAMWHVGARYGPFFQGLKDIGCTPKEQIAKAIACDNTPTDCESHYLVHPTTIDIFFQTTALAACNGKGHAIKRMNIPTFIKQMEVYDCSGDLQVHTSAQYLAHGKIHAGGHAIGPDGSLVMRLDTIKLTPLDATTEADAHAGALVTWDLEPSLTTMSALVKHDTKAATNGSILQEFTFLHIQKALGQVQDIEPASDTLRKFVSWMKRQSIPDTLRSLETVTSEVKNGPSSSIAHAIEKITDNIVKLIKEEISPLELLMADDSLTKIYQDAKSTDRAPYIKLLGHQKPNMKILEIGAGTGGTTREFLSALVNTSDGGKLWSSYTYTDISAGFFSTAKEKFKDFPALDFKVLDIAKDPITQGFQRHSYDLIIATNVIHAVPNLQEALRNVHALLQHDGTFYLEELCTDVKGINLTMGILPGWWLGEADGRLDEPYVQPERWDRELRNAGFAGVVDHMLDAPRPYQTHAYMISHPRVQDVIPKPITLLFDDSTEHAARVLEIELSQNGIFDTALQHWDTLAKLPKQDIICLLDVSKPFFMGIEAANFDKLRHVLVRISESRDGILWLTRSSQLSCDHPRWGQTPGAMRTIRKDVETDIAICEIDRLNDSSWKAVAQIAQKFSRRHLLGRDLELEYSVEHGRVYVPRIYPLDINSALCKQVTCTPITENTQLDLTIGTAGRLDTLQWAARPSVEPGDNQVVVEIMATGLNFRDVLIAMDLIELPNQEIGLEAAGVIRAVGSAVEDLKIGDRVIVMGGASLFTTEALVPSINCWTFPSSLSFQEAATMACVLLTCIYGLLEVGQMRNGQTVLVHSACGGVGLAAIQLCRMIGTTIYCTVSTEEKTKYLENEMGIPRHRIFDSRSRSFVADVMHATNGTGVDIVLNSLSGELLHASWECVAEFGKMIEIGKRDLLGNGRLSLNPFVENRSYHGVDLAHLCDSRPTERRRLLKRMIEFYEEGHIKPISPMKIFQMSEVEQCFRYMQQGRHMGKVVLSVGNTGGQPTDSPNLVTIHPKRKVAFNPEAGYLLAGGLGGLGRIVANWLVENGARHLIFLSRSAGERETDKAFFKELEIQGSKITAVKGNVANTRDVEKAVAAATAPVRGIMNLSMELQDMGFHHMTHAAWSAANDSKLNGTWNLHNVCLSRGITLDFFLLFSSISGLFGGPGQANYAAANTFLNSFAQFRNSLGLNASTIDIGLMYDHGYIAENPLILERTRLQGGFGIRIPQLLDAITLALITPATRSVDGTSRTCRSSMSIGVRSRTSLTDPSNRVMWKGDQRMAYYTNFDSSRASSASESGEDSPTRAIKYFINQVIAEPMILTQSDTATFLARQIAKKIAIMLLRPLGDEDDSKIDTSRSLLDVGLDSLVSIEMRSWWRTIFGTEITILQMLGAKNLIALGERATEGLKAKYTEIEAASVDPLGTSTITT</sequence>
<keyword evidence="5" id="KW-0511">Multifunctional enzyme</keyword>
<dbReference type="SUPFAM" id="SSF47336">
    <property type="entry name" value="ACP-like"/>
    <property type="match status" value="1"/>
</dbReference>
<dbReference type="InterPro" id="IPR049552">
    <property type="entry name" value="PKS_DH_N"/>
</dbReference>
<name>W6Y9I9_COCC2</name>
<dbReference type="InterPro" id="IPR014030">
    <property type="entry name" value="Ketoacyl_synth_N"/>
</dbReference>
<keyword evidence="1" id="KW-0596">Phosphopantetheine</keyword>
<dbReference type="InterPro" id="IPR020806">
    <property type="entry name" value="PKS_PP-bd"/>
</dbReference>
<dbReference type="PANTHER" id="PTHR43775">
    <property type="entry name" value="FATTY ACID SYNTHASE"/>
    <property type="match status" value="1"/>
</dbReference>
<dbReference type="InterPro" id="IPR036736">
    <property type="entry name" value="ACP-like_sf"/>
</dbReference>
<keyword evidence="2" id="KW-0597">Phosphoprotein</keyword>
<dbReference type="KEGG" id="bze:COCCADRAFT_110874"/>
<evidence type="ECO:0000259" key="10">
    <source>
        <dbReference type="PROSITE" id="PS52019"/>
    </source>
</evidence>
<dbReference type="Pfam" id="PF14765">
    <property type="entry name" value="PS-DH"/>
    <property type="match status" value="1"/>
</dbReference>
<dbReference type="Pfam" id="PF08659">
    <property type="entry name" value="KR"/>
    <property type="match status" value="1"/>
</dbReference>
<dbReference type="Pfam" id="PF16197">
    <property type="entry name" value="KAsynt_C_assoc"/>
    <property type="match status" value="1"/>
</dbReference>
<feature type="domain" description="Carrier" evidence="8">
    <location>
        <begin position="2388"/>
        <end position="2466"/>
    </location>
</feature>
<dbReference type="HOGENOM" id="CLU_000022_31_1_1"/>